<proteinExistence type="predicted"/>
<evidence type="ECO:0000256" key="7">
    <source>
        <dbReference type="ARBA" id="ARBA00023136"/>
    </source>
</evidence>
<evidence type="ECO:0000256" key="4">
    <source>
        <dbReference type="ARBA" id="ARBA00022692"/>
    </source>
</evidence>
<dbReference type="Pfam" id="PF09721">
    <property type="entry name" value="Exosortase_EpsH"/>
    <property type="match status" value="1"/>
</dbReference>
<protein>
    <submittedName>
        <fullName evidence="9">Exosortase family protein XrtF</fullName>
    </submittedName>
</protein>
<feature type="transmembrane region" description="Helical" evidence="8">
    <location>
        <begin position="82"/>
        <end position="106"/>
    </location>
</feature>
<sequence>MKKYLIQFKPFLIFVGTFFLAYITLTLIYGFYLNTYQTNDLDAITVVSGRNAEQLMHLLNYDVVIQKNAFEPWLDVIFNGEAVIRIIEGCNAVSVMILFVAFVLAFSGKFKTTLFFILFGILSIYILNVLRIVLLTILLHHYPNQTHLLHGVLFPLIIYGFVFILWIIWINRFSKYAK</sequence>
<dbReference type="InterPro" id="IPR026323">
    <property type="entry name" value="Exosortase-related_prot_XrtF"/>
</dbReference>
<gene>
    <name evidence="9" type="primary">xrtF</name>
    <name evidence="9" type="ORF">ACFSC2_13015</name>
</gene>
<dbReference type="InterPro" id="IPR026392">
    <property type="entry name" value="Exo/Archaeosortase_dom"/>
</dbReference>
<keyword evidence="2" id="KW-1003">Cell membrane</keyword>
<evidence type="ECO:0000256" key="5">
    <source>
        <dbReference type="ARBA" id="ARBA00022801"/>
    </source>
</evidence>
<keyword evidence="6 8" id="KW-1133">Transmembrane helix</keyword>
<dbReference type="RefSeq" id="WP_379814999.1">
    <property type="nucleotide sequence ID" value="NZ_JBHUDZ010000012.1"/>
</dbReference>
<keyword evidence="4 8" id="KW-0812">Transmembrane</keyword>
<accession>A0ABW4HDT2</accession>
<dbReference type="NCBIfam" id="TIGR04128">
    <property type="entry name" value="exoso_Fjoh_1448"/>
    <property type="match status" value="1"/>
</dbReference>
<keyword evidence="7 8" id="KW-0472">Membrane</keyword>
<comment type="subcellular location">
    <subcellularLocation>
        <location evidence="1">Cell membrane</location>
        <topology evidence="1">Multi-pass membrane protein</topology>
    </subcellularLocation>
</comment>
<evidence type="ECO:0000313" key="10">
    <source>
        <dbReference type="Proteomes" id="UP001597138"/>
    </source>
</evidence>
<evidence type="ECO:0000313" key="9">
    <source>
        <dbReference type="EMBL" id="MFD1603659.1"/>
    </source>
</evidence>
<dbReference type="Proteomes" id="UP001597138">
    <property type="component" value="Unassembled WGS sequence"/>
</dbReference>
<comment type="caution">
    <text evidence="9">The sequence shown here is derived from an EMBL/GenBank/DDBJ whole genome shotgun (WGS) entry which is preliminary data.</text>
</comment>
<dbReference type="InterPro" id="IPR019127">
    <property type="entry name" value="Exosortase"/>
</dbReference>
<evidence type="ECO:0000256" key="8">
    <source>
        <dbReference type="SAM" id="Phobius"/>
    </source>
</evidence>
<dbReference type="EMBL" id="JBHUDZ010000012">
    <property type="protein sequence ID" value="MFD1603659.1"/>
    <property type="molecule type" value="Genomic_DNA"/>
</dbReference>
<name>A0ABW4HDT2_9FLAO</name>
<feature type="transmembrane region" description="Helical" evidence="8">
    <location>
        <begin position="148"/>
        <end position="170"/>
    </location>
</feature>
<organism evidence="9 10">
    <name type="scientific">Flavobacterium artemisiae</name>
    <dbReference type="NCBI Taxonomy" id="2126556"/>
    <lineage>
        <taxon>Bacteria</taxon>
        <taxon>Pseudomonadati</taxon>
        <taxon>Bacteroidota</taxon>
        <taxon>Flavobacteriia</taxon>
        <taxon>Flavobacteriales</taxon>
        <taxon>Flavobacteriaceae</taxon>
        <taxon>Flavobacterium</taxon>
    </lineage>
</organism>
<evidence type="ECO:0000256" key="6">
    <source>
        <dbReference type="ARBA" id="ARBA00022989"/>
    </source>
</evidence>
<keyword evidence="10" id="KW-1185">Reference proteome</keyword>
<evidence type="ECO:0000256" key="2">
    <source>
        <dbReference type="ARBA" id="ARBA00022475"/>
    </source>
</evidence>
<feature type="transmembrane region" description="Helical" evidence="8">
    <location>
        <begin position="12"/>
        <end position="32"/>
    </location>
</feature>
<keyword evidence="5" id="KW-0378">Hydrolase</keyword>
<reference evidence="10" key="1">
    <citation type="journal article" date="2019" name="Int. J. Syst. Evol. Microbiol.">
        <title>The Global Catalogue of Microorganisms (GCM) 10K type strain sequencing project: providing services to taxonomists for standard genome sequencing and annotation.</title>
        <authorList>
            <consortium name="The Broad Institute Genomics Platform"/>
            <consortium name="The Broad Institute Genome Sequencing Center for Infectious Disease"/>
            <person name="Wu L."/>
            <person name="Ma J."/>
        </authorList>
    </citation>
    <scope>NUCLEOTIDE SEQUENCE [LARGE SCALE GENOMIC DNA]</scope>
    <source>
        <strain evidence="10">CCUG 70865</strain>
    </source>
</reference>
<feature type="transmembrane region" description="Helical" evidence="8">
    <location>
        <begin position="113"/>
        <end position="142"/>
    </location>
</feature>
<evidence type="ECO:0000256" key="1">
    <source>
        <dbReference type="ARBA" id="ARBA00004651"/>
    </source>
</evidence>
<evidence type="ECO:0000256" key="3">
    <source>
        <dbReference type="ARBA" id="ARBA00022670"/>
    </source>
</evidence>
<dbReference type="NCBIfam" id="TIGR04178">
    <property type="entry name" value="exo_archaeo"/>
    <property type="match status" value="1"/>
</dbReference>
<keyword evidence="3" id="KW-0645">Protease</keyword>